<name>A0A146K4B2_9EUKA</name>
<accession>A0A146K4B2</accession>
<keyword evidence="1" id="KW-1133">Transmembrane helix</keyword>
<evidence type="ECO:0000256" key="1">
    <source>
        <dbReference type="SAM" id="Phobius"/>
    </source>
</evidence>
<dbReference type="SUPFAM" id="SSF48371">
    <property type="entry name" value="ARM repeat"/>
    <property type="match status" value="1"/>
</dbReference>
<feature type="transmembrane region" description="Helical" evidence="1">
    <location>
        <begin position="921"/>
        <end position="943"/>
    </location>
</feature>
<keyword evidence="1" id="KW-0472">Membrane</keyword>
<organism evidence="2">
    <name type="scientific">Trepomonas sp. PC1</name>
    <dbReference type="NCBI Taxonomy" id="1076344"/>
    <lineage>
        <taxon>Eukaryota</taxon>
        <taxon>Metamonada</taxon>
        <taxon>Diplomonadida</taxon>
        <taxon>Hexamitidae</taxon>
        <taxon>Hexamitinae</taxon>
        <taxon>Trepomonas</taxon>
    </lineage>
</organism>
<dbReference type="EMBL" id="GDID01006195">
    <property type="protein sequence ID" value="JAP90411.1"/>
    <property type="molecule type" value="Transcribed_RNA"/>
</dbReference>
<dbReference type="InterPro" id="IPR011989">
    <property type="entry name" value="ARM-like"/>
</dbReference>
<dbReference type="AlphaFoldDB" id="A0A146K4B2"/>
<sequence>EDLIMVLNEATQGADKQLQIQQTQYFEQLMEENPQNFLECANQIIKEMHPSSLKLIAILKHDVCHKGDQSIVANNYQSDELIIKLHYNLLNYLIKNPIPVVSKLAGYIAQYNQNQQLLQNSLQFIKESKNQNKQLQRCAAQLLYELCGAAPVFLKQFTPSLIDLLTSYLKLQELSVLKYIYQGLNSIMMSDYGEGEVLTEQVKIQLISMMIQKISEMNVQSNLSEFLQCLEAFRETVELFLEFVIDLGVFELMEALLQSDDMQIQEMGCYYFETIASVDFIQLNKPQIQQMQQICLKFFFPLLHNIDEEYFNQLFSNQDFSDVDDDQTFYVRCKFCLTPFAVNYFDAFQEVFEEFCSQNDSLQLSHFKVLMIDTMFVDSDAEIQFVLEKLFSVGNIDNDLIMFRLVFALKNQVIKSKDPFGTGQIILKNTQDWLAGDHHQLVVAAYLSLLGQISQESSEFVIENKVFLMQIIQSFYQSESFVIKRTIVFIADNYLKTLKNDDLNEIIVFQTQTFFEVVQNLTDKISVSDQRFAQVLFQFIGNSMCIQPHLFKDNSQAILQIFVDWILNPEFESLGCLYDSAILVICGLSAKYGQQLEYRLNELLEKFVDILDIGYIHNDDQLNREEISRRNIIIKRQQDVVLQCLSSLIIVYPHILEMAYKINQMLTNKNSYFQFLNANGIYCKLLSAAMLTQNKVEETFNIVVSYFDSQIFDRKFNKSLDEIIVLFQNLLGVVETFVQCKKEGINYEQILQYCIKLISESLEMSYNRLQQATNMDYYQMTKYNQEERINESWQEIYKIADIFGGIVDLLFSSSTGDKQMQQDLLTTFLDCAKQAHVESFLCVCIKSVLKYKKPEQINSIFFEKFFENYFQFYLKSERKQVPIAQTLINFIIQLHDNPVIMKSMESFQALFDQLQEKFDNYMFTLLFVMVVVFGGDSDLYGWFLDQLTKKQLKESGFILFDQIMNVVLNGKYPEYQQKSITVATNLMFETPYLQTLETGLKLIQLFPQVELDETLLRPTAREALLQFK</sequence>
<dbReference type="InterPro" id="IPR016024">
    <property type="entry name" value="ARM-type_fold"/>
</dbReference>
<feature type="non-terminal residue" evidence="2">
    <location>
        <position position="1"/>
    </location>
</feature>
<evidence type="ECO:0000313" key="2">
    <source>
        <dbReference type="EMBL" id="JAP90411.1"/>
    </source>
</evidence>
<keyword evidence="1" id="KW-0812">Transmembrane</keyword>
<gene>
    <name evidence="2" type="ORF">TPC1_30094</name>
</gene>
<dbReference type="Gene3D" id="1.25.10.10">
    <property type="entry name" value="Leucine-rich Repeat Variant"/>
    <property type="match status" value="1"/>
</dbReference>
<proteinExistence type="predicted"/>
<reference evidence="2" key="1">
    <citation type="submission" date="2015-07" db="EMBL/GenBank/DDBJ databases">
        <title>Adaptation to a free-living lifestyle via gene acquisitions in the diplomonad Trepomonas sp. PC1.</title>
        <authorList>
            <person name="Xu F."/>
            <person name="Jerlstrom-Hultqvist J."/>
            <person name="Kolisko M."/>
            <person name="Simpson A.G.B."/>
            <person name="Roger A.J."/>
            <person name="Svard S.G."/>
            <person name="Andersson J.O."/>
        </authorList>
    </citation>
    <scope>NUCLEOTIDE SEQUENCE</scope>
    <source>
        <strain evidence="2">PC1</strain>
    </source>
</reference>
<protein>
    <submittedName>
        <fullName evidence="2">Uncharacterized protein</fullName>
    </submittedName>
</protein>